<reference evidence="10" key="1">
    <citation type="submission" date="2021-07" db="EMBL/GenBank/DDBJ databases">
        <authorList>
            <person name="Catto M.A."/>
            <person name="Jacobson A."/>
            <person name="Kennedy G."/>
            <person name="Labadie P."/>
            <person name="Hunt B.G."/>
            <person name="Srinivasan R."/>
        </authorList>
    </citation>
    <scope>NUCLEOTIDE SEQUENCE</scope>
    <source>
        <strain evidence="10">PL_HMW_Pooled</strain>
        <tissue evidence="10">Head</tissue>
    </source>
</reference>
<dbReference type="InterPro" id="IPR028375">
    <property type="entry name" value="KA1/Ssp2_C"/>
</dbReference>
<dbReference type="InterPro" id="IPR001772">
    <property type="entry name" value="KA1_dom"/>
</dbReference>
<keyword evidence="2" id="KW-0723">Serine/threonine-protein kinase</keyword>
<sequence>MAAFERLCHQLEVHDECQFTIADLVAMMPSEDSYSERYLAQLLKDKSEAPARGLLGSIERSLHRVRHILTPRRKLEGQCQVQDGVSPRPAAPAVLSAKGLCNVSTASHSDPDEVLQELRQALASKGITCKQKGFTLRGKVDAEKGHQLSFELEVCLIQTCSQTVRNPPPPVVGIRRKRLKGDAWCYKRVCEEVLALAQQQRKV</sequence>
<evidence type="ECO:0000256" key="7">
    <source>
        <dbReference type="ARBA" id="ARBA00047899"/>
    </source>
</evidence>
<feature type="domain" description="KA1" evidence="9">
    <location>
        <begin position="141"/>
        <end position="199"/>
    </location>
</feature>
<dbReference type="GO" id="GO:0005524">
    <property type="term" value="F:ATP binding"/>
    <property type="evidence" value="ECO:0007669"/>
    <property type="project" value="UniProtKB-KW"/>
</dbReference>
<dbReference type="Proteomes" id="UP001219518">
    <property type="component" value="Unassembled WGS sequence"/>
</dbReference>
<evidence type="ECO:0000256" key="3">
    <source>
        <dbReference type="ARBA" id="ARBA00022679"/>
    </source>
</evidence>
<dbReference type="AlphaFoldDB" id="A0AAE1H3Z2"/>
<dbReference type="SUPFAM" id="SSF103243">
    <property type="entry name" value="KA1-like"/>
    <property type="match status" value="1"/>
</dbReference>
<evidence type="ECO:0000256" key="4">
    <source>
        <dbReference type="ARBA" id="ARBA00022741"/>
    </source>
</evidence>
<dbReference type="Pfam" id="PF02149">
    <property type="entry name" value="KA1"/>
    <property type="match status" value="1"/>
</dbReference>
<dbReference type="Gene3D" id="3.30.310.80">
    <property type="entry name" value="Kinase associated domain 1, KA1"/>
    <property type="match status" value="1"/>
</dbReference>
<keyword evidence="5 10" id="KW-0418">Kinase</keyword>
<evidence type="ECO:0000256" key="6">
    <source>
        <dbReference type="ARBA" id="ARBA00022840"/>
    </source>
</evidence>
<evidence type="ECO:0000256" key="8">
    <source>
        <dbReference type="ARBA" id="ARBA00048679"/>
    </source>
</evidence>
<evidence type="ECO:0000259" key="9">
    <source>
        <dbReference type="PROSITE" id="PS50032"/>
    </source>
</evidence>
<keyword evidence="3" id="KW-0808">Transferase</keyword>
<dbReference type="PROSITE" id="PS50032">
    <property type="entry name" value="KA1"/>
    <property type="match status" value="1"/>
</dbReference>
<evidence type="ECO:0000313" key="11">
    <source>
        <dbReference type="Proteomes" id="UP001219518"/>
    </source>
</evidence>
<dbReference type="EC" id="2.7.11.1" evidence="1"/>
<evidence type="ECO:0000256" key="1">
    <source>
        <dbReference type="ARBA" id="ARBA00012513"/>
    </source>
</evidence>
<comment type="catalytic activity">
    <reaction evidence="7">
        <text>L-threonyl-[protein] + ATP = O-phospho-L-threonyl-[protein] + ADP + H(+)</text>
        <dbReference type="Rhea" id="RHEA:46608"/>
        <dbReference type="Rhea" id="RHEA-COMP:11060"/>
        <dbReference type="Rhea" id="RHEA-COMP:11605"/>
        <dbReference type="ChEBI" id="CHEBI:15378"/>
        <dbReference type="ChEBI" id="CHEBI:30013"/>
        <dbReference type="ChEBI" id="CHEBI:30616"/>
        <dbReference type="ChEBI" id="CHEBI:61977"/>
        <dbReference type="ChEBI" id="CHEBI:456216"/>
        <dbReference type="EC" id="2.7.11.1"/>
    </reaction>
</comment>
<dbReference type="GO" id="GO:0004674">
    <property type="term" value="F:protein serine/threonine kinase activity"/>
    <property type="evidence" value="ECO:0007669"/>
    <property type="project" value="UniProtKB-KW"/>
</dbReference>
<keyword evidence="11" id="KW-1185">Reference proteome</keyword>
<organism evidence="10 11">
    <name type="scientific">Frankliniella fusca</name>
    <dbReference type="NCBI Taxonomy" id="407009"/>
    <lineage>
        <taxon>Eukaryota</taxon>
        <taxon>Metazoa</taxon>
        <taxon>Ecdysozoa</taxon>
        <taxon>Arthropoda</taxon>
        <taxon>Hexapoda</taxon>
        <taxon>Insecta</taxon>
        <taxon>Pterygota</taxon>
        <taxon>Neoptera</taxon>
        <taxon>Paraneoptera</taxon>
        <taxon>Thysanoptera</taxon>
        <taxon>Terebrantia</taxon>
        <taxon>Thripoidea</taxon>
        <taxon>Thripidae</taxon>
        <taxon>Frankliniella</taxon>
    </lineage>
</organism>
<evidence type="ECO:0000313" key="10">
    <source>
        <dbReference type="EMBL" id="KAK3914357.1"/>
    </source>
</evidence>
<comment type="caution">
    <text evidence="10">The sequence shown here is derived from an EMBL/GenBank/DDBJ whole genome shotgun (WGS) entry which is preliminary data.</text>
</comment>
<dbReference type="EMBL" id="JAHWGI010000376">
    <property type="protein sequence ID" value="KAK3914357.1"/>
    <property type="molecule type" value="Genomic_DNA"/>
</dbReference>
<name>A0AAE1H3Z2_9NEOP</name>
<evidence type="ECO:0000256" key="5">
    <source>
        <dbReference type="ARBA" id="ARBA00022777"/>
    </source>
</evidence>
<comment type="catalytic activity">
    <reaction evidence="8">
        <text>L-seryl-[protein] + ATP = O-phospho-L-seryl-[protein] + ADP + H(+)</text>
        <dbReference type="Rhea" id="RHEA:17989"/>
        <dbReference type="Rhea" id="RHEA-COMP:9863"/>
        <dbReference type="Rhea" id="RHEA-COMP:11604"/>
        <dbReference type="ChEBI" id="CHEBI:15378"/>
        <dbReference type="ChEBI" id="CHEBI:29999"/>
        <dbReference type="ChEBI" id="CHEBI:30616"/>
        <dbReference type="ChEBI" id="CHEBI:83421"/>
        <dbReference type="ChEBI" id="CHEBI:456216"/>
        <dbReference type="EC" id="2.7.11.1"/>
    </reaction>
</comment>
<evidence type="ECO:0000256" key="2">
    <source>
        <dbReference type="ARBA" id="ARBA00022527"/>
    </source>
</evidence>
<reference evidence="10" key="2">
    <citation type="journal article" date="2023" name="BMC Genomics">
        <title>Pest status, molecular evolution, and epigenetic factors derived from the genome assembly of Frankliniella fusca, a thysanopteran phytovirus vector.</title>
        <authorList>
            <person name="Catto M.A."/>
            <person name="Labadie P.E."/>
            <person name="Jacobson A.L."/>
            <person name="Kennedy G.G."/>
            <person name="Srinivasan R."/>
            <person name="Hunt B.G."/>
        </authorList>
    </citation>
    <scope>NUCLEOTIDE SEQUENCE</scope>
    <source>
        <strain evidence="10">PL_HMW_Pooled</strain>
    </source>
</reference>
<proteinExistence type="predicted"/>
<keyword evidence="6" id="KW-0067">ATP-binding</keyword>
<protein>
    <recommendedName>
        <fullName evidence="1">non-specific serine/threonine protein kinase</fullName>
        <ecNumber evidence="1">2.7.11.1</ecNumber>
    </recommendedName>
</protein>
<accession>A0AAE1H3Z2</accession>
<dbReference type="CDD" id="cd12198">
    <property type="entry name" value="MELK_C"/>
    <property type="match status" value="1"/>
</dbReference>
<keyword evidence="4" id="KW-0547">Nucleotide-binding</keyword>
<gene>
    <name evidence="10" type="ORF">KUF71_023758</name>
</gene>